<dbReference type="InterPro" id="IPR036388">
    <property type="entry name" value="WH-like_DNA-bd_sf"/>
</dbReference>
<dbReference type="PRINTS" id="PR00364">
    <property type="entry name" value="DISEASERSIST"/>
</dbReference>
<feature type="domain" description="NB-ARC" evidence="2">
    <location>
        <begin position="130"/>
        <end position="197"/>
    </location>
</feature>
<dbReference type="EMBL" id="CM000883">
    <property type="protein sequence ID" value="KQJ87566.1"/>
    <property type="molecule type" value="Genomic_DNA"/>
</dbReference>
<protein>
    <submittedName>
        <fullName evidence="4 5">Uncharacterized protein</fullName>
    </submittedName>
</protein>
<dbReference type="Pfam" id="PF25019">
    <property type="entry name" value="LRR_R13L1-DRL21"/>
    <property type="match status" value="1"/>
</dbReference>
<dbReference type="Gene3D" id="3.40.50.300">
    <property type="entry name" value="P-loop containing nucleotide triphosphate hydrolases"/>
    <property type="match status" value="1"/>
</dbReference>
<evidence type="ECO:0000259" key="2">
    <source>
        <dbReference type="Pfam" id="PF00931"/>
    </source>
</evidence>
<dbReference type="InterPro" id="IPR002182">
    <property type="entry name" value="NB-ARC"/>
</dbReference>
<dbReference type="Pfam" id="PF00931">
    <property type="entry name" value="NB-ARC"/>
    <property type="match status" value="1"/>
</dbReference>
<dbReference type="Proteomes" id="UP000008810">
    <property type="component" value="Chromosome 4"/>
</dbReference>
<dbReference type="PANTHER" id="PTHR47186">
    <property type="entry name" value="LEUCINE-RICH REPEAT-CONTAINING PROTEIN 57"/>
    <property type="match status" value="1"/>
</dbReference>
<reference evidence="4" key="2">
    <citation type="submission" date="2017-06" db="EMBL/GenBank/DDBJ databases">
        <title>WGS assembly of Brachypodium distachyon.</title>
        <authorList>
            <consortium name="The International Brachypodium Initiative"/>
            <person name="Lucas S."/>
            <person name="Harmon-Smith M."/>
            <person name="Lail K."/>
            <person name="Tice H."/>
            <person name="Grimwood J."/>
            <person name="Bruce D."/>
            <person name="Barry K."/>
            <person name="Shu S."/>
            <person name="Lindquist E."/>
            <person name="Wang M."/>
            <person name="Pitluck S."/>
            <person name="Vogel J.P."/>
            <person name="Garvin D.F."/>
            <person name="Mockler T.C."/>
            <person name="Schmutz J."/>
            <person name="Rokhsar D."/>
            <person name="Bevan M.W."/>
        </authorList>
    </citation>
    <scope>NUCLEOTIDE SEQUENCE</scope>
    <source>
        <strain evidence="4">Bd21</strain>
    </source>
</reference>
<dbReference type="FunCoup" id="A0A0Q3EIJ0">
    <property type="interactions" value="2"/>
</dbReference>
<dbReference type="InterPro" id="IPR032675">
    <property type="entry name" value="LRR_dom_sf"/>
</dbReference>
<gene>
    <name evidence="4" type="ORF">BRADI_4g11940v3</name>
</gene>
<dbReference type="Gramene" id="KQJ87566">
    <property type="protein sequence ID" value="KQJ87566"/>
    <property type="gene ID" value="BRADI_4g11940v3"/>
</dbReference>
<evidence type="ECO:0000313" key="4">
    <source>
        <dbReference type="EMBL" id="KQJ87566.1"/>
    </source>
</evidence>
<evidence type="ECO:0000313" key="6">
    <source>
        <dbReference type="Proteomes" id="UP000008810"/>
    </source>
</evidence>
<dbReference type="GO" id="GO:0043531">
    <property type="term" value="F:ADP binding"/>
    <property type="evidence" value="ECO:0007669"/>
    <property type="project" value="InterPro"/>
</dbReference>
<dbReference type="InterPro" id="IPR001611">
    <property type="entry name" value="Leu-rich_rpt"/>
</dbReference>
<dbReference type="SUPFAM" id="SSF52540">
    <property type="entry name" value="P-loop containing nucleoside triphosphate hydrolases"/>
    <property type="match status" value="1"/>
</dbReference>
<keyword evidence="1" id="KW-0611">Plant defense</keyword>
<dbReference type="InterPro" id="IPR027417">
    <property type="entry name" value="P-loop_NTPase"/>
</dbReference>
<evidence type="ECO:0000259" key="3">
    <source>
        <dbReference type="Pfam" id="PF25019"/>
    </source>
</evidence>
<reference evidence="4 5" key="1">
    <citation type="journal article" date="2010" name="Nature">
        <title>Genome sequencing and analysis of the model grass Brachypodium distachyon.</title>
        <authorList>
            <consortium name="International Brachypodium Initiative"/>
        </authorList>
    </citation>
    <scope>NUCLEOTIDE SEQUENCE [LARGE SCALE GENOMIC DNA]</scope>
    <source>
        <strain evidence="4 5">Bd21</strain>
    </source>
</reference>
<accession>A0A0Q3EIJ0</accession>
<evidence type="ECO:0000313" key="5">
    <source>
        <dbReference type="EnsemblPlants" id="KQJ87566"/>
    </source>
</evidence>
<dbReference type="Gene3D" id="3.80.10.10">
    <property type="entry name" value="Ribonuclease Inhibitor"/>
    <property type="match status" value="1"/>
</dbReference>
<dbReference type="GO" id="GO:0098542">
    <property type="term" value="P:defense response to other organism"/>
    <property type="evidence" value="ECO:0000318"/>
    <property type="project" value="GO_Central"/>
</dbReference>
<name>A0A0Q3EIJ0_BRADI</name>
<dbReference type="InParanoid" id="A0A0Q3EIJ0"/>
<dbReference type="AlphaFoldDB" id="A0A0Q3EIJ0"/>
<keyword evidence="6" id="KW-1185">Reference proteome</keyword>
<evidence type="ECO:0000256" key="1">
    <source>
        <dbReference type="ARBA" id="ARBA00022821"/>
    </source>
</evidence>
<proteinExistence type="predicted"/>
<feature type="domain" description="R13L1/DRL21-like LRR repeat region" evidence="3">
    <location>
        <begin position="592"/>
        <end position="717"/>
    </location>
</feature>
<dbReference type="OrthoDB" id="678339at2759"/>
<organism evidence="4">
    <name type="scientific">Brachypodium distachyon</name>
    <name type="common">Purple false brome</name>
    <name type="synonym">Trachynia distachya</name>
    <dbReference type="NCBI Taxonomy" id="15368"/>
    <lineage>
        <taxon>Eukaryota</taxon>
        <taxon>Viridiplantae</taxon>
        <taxon>Streptophyta</taxon>
        <taxon>Embryophyta</taxon>
        <taxon>Tracheophyta</taxon>
        <taxon>Spermatophyta</taxon>
        <taxon>Magnoliopsida</taxon>
        <taxon>Liliopsida</taxon>
        <taxon>Poales</taxon>
        <taxon>Poaceae</taxon>
        <taxon>BOP clade</taxon>
        <taxon>Pooideae</taxon>
        <taxon>Stipodae</taxon>
        <taxon>Brachypodieae</taxon>
        <taxon>Brachypodium</taxon>
    </lineage>
</organism>
<dbReference type="SUPFAM" id="SSF52058">
    <property type="entry name" value="L domain-like"/>
    <property type="match status" value="1"/>
</dbReference>
<dbReference type="Gene3D" id="1.10.10.10">
    <property type="entry name" value="Winged helix-like DNA-binding domain superfamily/Winged helix DNA-binding domain"/>
    <property type="match status" value="1"/>
</dbReference>
<dbReference type="EnsemblPlants" id="KQJ87566">
    <property type="protein sequence ID" value="KQJ87566"/>
    <property type="gene ID" value="BRADI_4g11940v3"/>
</dbReference>
<reference evidence="5" key="3">
    <citation type="submission" date="2018-08" db="UniProtKB">
        <authorList>
            <consortium name="EnsemblPlants"/>
        </authorList>
    </citation>
    <scope>IDENTIFICATION</scope>
    <source>
        <strain evidence="5">cv. Bd21</strain>
    </source>
</reference>
<dbReference type="InterPro" id="IPR056789">
    <property type="entry name" value="LRR_R13L1-DRL21"/>
</dbReference>
<sequence>MGRLLGVGALLDKLRVIIMGFYDDTVIVRRLMIRLRHVLAEVLHKQGRAEAWYQVPALSIRNNIFRRSTARELTKLLEYLTTENFRNNNPMFVGRTDSIELAHRRGVKSSGAKFEQRNHFLGPMVGRAEVVEEMLQILLTDEQDRPLVVPIMGGLGVGKTCLAEVLFEDAGVTQKFHLRKWVQVSPQSELWDFLTSVFDFDTPDFDFDFDSTNPRELIRGFLRGRIPVSSIHLHGLSLTNIGDVGAKIAKRCADLPILWEYTAFLLHQNRPESLLQKNPSKVLVGAYPSYQHLPSHLRSCLLCCSIFPLDYNFSAEELAEIFAAQVYIPSTVPTSRRVQFFQQLLDECFHPVQEYEHGDVGSAKLIYRMHKALHIFAQHVDRNYSLIIRAGQSNHAPAEVLSVQNVLLLTHPSTKSFPDNLFQFNKLKTLNLQLQAKDCSSDEQCEIKEIPQPLCQTLRYLEVLSLEATKIRKLPNKFEATVPVRYLNLSWSDFEVIPGSISKLQTLKLSHCKRLQQLHGNICKLACLQKLDLEGCHCLAELPPNMSKMKNLEYLSVVGCAALIKMPPRMGHLTDLRTLLGYISSNSDASVMSELQPLVDLHMLSLESLEKVTELDDARDAMLQDKQQLESLALRWNMDAEHTNITACELLEILKPHQSLKELEIVAYEGDKLPSWMTSTEPYLRSLVEIRLANLASCETLPPLGLLPCLKVAEISGVEAISRVDESFYGHNGTFPSLKKITNKPPQGFQHLSSIRRLTIDNCRKLEALPDWLENLPSLQVIRLSGCPLLRSIPSGLQKPDKVEIYVRGLPHVTRRNTLLSERTR</sequence>
<dbReference type="PANTHER" id="PTHR47186:SF41">
    <property type="entry name" value="OS12G0131701 PROTEIN"/>
    <property type="match status" value="1"/>
</dbReference>
<dbReference type="Pfam" id="PF00560">
    <property type="entry name" value="LRR_1"/>
    <property type="match status" value="1"/>
</dbReference>